<comment type="caution">
    <text evidence="3">The sequence shown here is derived from an EMBL/GenBank/DDBJ whole genome shotgun (WGS) entry which is preliminary data.</text>
</comment>
<sequence length="171" mass="18918">MDLAKEIQKEIGDEIGRMKESIGVVPDLFTENSLEKRILDCISELNHDPLIHGILVHNMNKKNILNAINTEKDVDGLHPLNHEYLESEIIKLLLNNVVRGKVLVSDSPQRNQPEEDTNSSLGSKLVGDVCYEEVSKIASAISPVPGRVGPMTIAMLLSNALVAAKRTQNFR</sequence>
<dbReference type="AlphaFoldDB" id="A0A978V1C3"/>
<dbReference type="GO" id="GO:0035999">
    <property type="term" value="P:tetrahydrofolate interconversion"/>
    <property type="evidence" value="ECO:0007669"/>
    <property type="project" value="TreeGrafter"/>
</dbReference>
<dbReference type="InterPro" id="IPR046346">
    <property type="entry name" value="Aminoacid_DH-like_N_sf"/>
</dbReference>
<dbReference type="PANTHER" id="PTHR48099:SF5">
    <property type="entry name" value="C-1-TETRAHYDROFOLATE SYNTHASE, CYTOPLASMIC"/>
    <property type="match status" value="1"/>
</dbReference>
<evidence type="ECO:0000259" key="2">
    <source>
        <dbReference type="Pfam" id="PF02882"/>
    </source>
</evidence>
<organism evidence="3 4">
    <name type="scientific">Ziziphus jujuba var. spinosa</name>
    <dbReference type="NCBI Taxonomy" id="714518"/>
    <lineage>
        <taxon>Eukaryota</taxon>
        <taxon>Viridiplantae</taxon>
        <taxon>Streptophyta</taxon>
        <taxon>Embryophyta</taxon>
        <taxon>Tracheophyta</taxon>
        <taxon>Spermatophyta</taxon>
        <taxon>Magnoliopsida</taxon>
        <taxon>eudicotyledons</taxon>
        <taxon>Gunneridae</taxon>
        <taxon>Pentapetalae</taxon>
        <taxon>rosids</taxon>
        <taxon>fabids</taxon>
        <taxon>Rosales</taxon>
        <taxon>Rhamnaceae</taxon>
        <taxon>Paliureae</taxon>
        <taxon>Ziziphus</taxon>
    </lineage>
</organism>
<reference evidence="3" key="1">
    <citation type="journal article" date="2021" name="Front. Plant Sci.">
        <title>Chromosome-Scale Genome Assembly for Chinese Sour Jujube and Insights Into Its Genome Evolution and Domestication Signature.</title>
        <authorList>
            <person name="Shen L.-Y."/>
            <person name="Luo H."/>
            <person name="Wang X.-L."/>
            <person name="Wang X.-M."/>
            <person name="Qiu X.-J."/>
            <person name="Liu H."/>
            <person name="Zhou S.-S."/>
            <person name="Jia K.-H."/>
            <person name="Nie S."/>
            <person name="Bao Y.-T."/>
            <person name="Zhang R.-G."/>
            <person name="Yun Q.-Z."/>
            <person name="Chai Y.-H."/>
            <person name="Lu J.-Y."/>
            <person name="Li Y."/>
            <person name="Zhao S.-W."/>
            <person name="Mao J.-F."/>
            <person name="Jia S.-G."/>
            <person name="Mao Y.-M."/>
        </authorList>
    </citation>
    <scope>NUCLEOTIDE SEQUENCE</scope>
    <source>
        <strain evidence="3">AT0</strain>
        <tissue evidence="3">Leaf</tissue>
    </source>
</reference>
<evidence type="ECO:0000256" key="1">
    <source>
        <dbReference type="ARBA" id="ARBA00012776"/>
    </source>
</evidence>
<dbReference type="SUPFAM" id="SSF51735">
    <property type="entry name" value="NAD(P)-binding Rossmann-fold domains"/>
    <property type="match status" value="1"/>
</dbReference>
<feature type="domain" description="Tetrahydrofolate dehydrogenase/cyclohydrolase NAD(P)-binding" evidence="2">
    <location>
        <begin position="121"/>
        <end position="167"/>
    </location>
</feature>
<dbReference type="Pfam" id="PF02882">
    <property type="entry name" value="THF_DHG_CYH_C"/>
    <property type="match status" value="1"/>
</dbReference>
<dbReference type="GO" id="GO:0004488">
    <property type="term" value="F:methylenetetrahydrofolate dehydrogenase (NADP+) activity"/>
    <property type="evidence" value="ECO:0007669"/>
    <property type="project" value="InterPro"/>
</dbReference>
<dbReference type="PANTHER" id="PTHR48099">
    <property type="entry name" value="C-1-TETRAHYDROFOLATE SYNTHASE, CYTOPLASMIC-RELATED"/>
    <property type="match status" value="1"/>
</dbReference>
<proteinExistence type="predicted"/>
<dbReference type="EMBL" id="JAEACU010000007">
    <property type="protein sequence ID" value="KAH7521156.1"/>
    <property type="molecule type" value="Genomic_DNA"/>
</dbReference>
<dbReference type="EC" id="3.5.4.9" evidence="1"/>
<dbReference type="GO" id="GO:0004477">
    <property type="term" value="F:methenyltetrahydrofolate cyclohydrolase activity"/>
    <property type="evidence" value="ECO:0007669"/>
    <property type="project" value="UniProtKB-EC"/>
</dbReference>
<dbReference type="Gene3D" id="3.40.50.720">
    <property type="entry name" value="NAD(P)-binding Rossmann-like Domain"/>
    <property type="match status" value="1"/>
</dbReference>
<accession>A0A978V1C3</accession>
<name>A0A978V1C3_ZIZJJ</name>
<dbReference type="Gene3D" id="3.40.50.10860">
    <property type="entry name" value="Leucine Dehydrogenase, chain A, domain 1"/>
    <property type="match status" value="2"/>
</dbReference>
<dbReference type="SUPFAM" id="SSF53223">
    <property type="entry name" value="Aminoacid dehydrogenase-like, N-terminal domain"/>
    <property type="match status" value="1"/>
</dbReference>
<protein>
    <recommendedName>
        <fullName evidence="1">methenyltetrahydrofolate cyclohydrolase</fullName>
        <ecNumber evidence="1">3.5.4.9</ecNumber>
    </recommendedName>
</protein>
<dbReference type="InterPro" id="IPR020631">
    <property type="entry name" value="THF_DH/CycHdrlase_NAD-bd_dom"/>
</dbReference>
<dbReference type="InterPro" id="IPR036291">
    <property type="entry name" value="NAD(P)-bd_dom_sf"/>
</dbReference>
<dbReference type="Proteomes" id="UP000813462">
    <property type="component" value="Unassembled WGS sequence"/>
</dbReference>
<evidence type="ECO:0000313" key="4">
    <source>
        <dbReference type="Proteomes" id="UP000813462"/>
    </source>
</evidence>
<evidence type="ECO:0000313" key="3">
    <source>
        <dbReference type="EMBL" id="KAH7521156.1"/>
    </source>
</evidence>
<gene>
    <name evidence="3" type="ORF">FEM48_Zijuj07G0003300</name>
</gene>
<dbReference type="GO" id="GO:0005829">
    <property type="term" value="C:cytosol"/>
    <property type="evidence" value="ECO:0007669"/>
    <property type="project" value="TreeGrafter"/>
</dbReference>